<accession>A0A4Y0BUX3</accession>
<reference evidence="3" key="1">
    <citation type="submission" date="2020-05" db="UniProtKB">
        <authorList>
            <consortium name="EnsemblMetazoa"/>
        </authorList>
    </citation>
    <scope>IDENTIFICATION</scope>
    <source>
        <strain evidence="3">FUMOZ</strain>
    </source>
</reference>
<dbReference type="Pfam" id="PF01607">
    <property type="entry name" value="CBM_14"/>
    <property type="match status" value="1"/>
</dbReference>
<name>A0A4Y0BUX3_ANOFN</name>
<sequence>MNKIILIVFCILLSVSIGNTQECANVNKIRFLPDHKRCHYYTACVNRTAAPLVCPSGYHFNFEKQLCDYPSKAGCIKCPVAGFVNLAVHGNCRKFVQCFMGAACRS</sequence>
<feature type="chain" id="PRO_5021375143" evidence="1">
    <location>
        <begin position="21"/>
        <end position="106"/>
    </location>
</feature>
<feature type="signal peptide" evidence="1">
    <location>
        <begin position="1"/>
        <end position="20"/>
    </location>
</feature>
<dbReference type="SMART" id="SM00494">
    <property type="entry name" value="ChtBD2"/>
    <property type="match status" value="1"/>
</dbReference>
<dbReference type="AlphaFoldDB" id="A0A4Y0BUX3"/>
<dbReference type="GO" id="GO:0008061">
    <property type="term" value="F:chitin binding"/>
    <property type="evidence" value="ECO:0007669"/>
    <property type="project" value="InterPro"/>
</dbReference>
<evidence type="ECO:0000259" key="2">
    <source>
        <dbReference type="PROSITE" id="PS50940"/>
    </source>
</evidence>
<dbReference type="PROSITE" id="PS50940">
    <property type="entry name" value="CHIT_BIND_II"/>
    <property type="match status" value="1"/>
</dbReference>
<dbReference type="GO" id="GO:0005576">
    <property type="term" value="C:extracellular region"/>
    <property type="evidence" value="ECO:0007669"/>
    <property type="project" value="InterPro"/>
</dbReference>
<dbReference type="Gene3D" id="2.170.140.10">
    <property type="entry name" value="Chitin binding domain"/>
    <property type="match status" value="1"/>
</dbReference>
<evidence type="ECO:0000313" key="3">
    <source>
        <dbReference type="EnsemblMetazoa" id="AFUN021668-PA"/>
    </source>
</evidence>
<dbReference type="InterPro" id="IPR002557">
    <property type="entry name" value="Chitin-bd_dom"/>
</dbReference>
<dbReference type="InterPro" id="IPR036508">
    <property type="entry name" value="Chitin-bd_dom_sf"/>
</dbReference>
<dbReference type="SUPFAM" id="SSF57625">
    <property type="entry name" value="Invertebrate chitin-binding proteins"/>
    <property type="match status" value="1"/>
</dbReference>
<evidence type="ECO:0000256" key="1">
    <source>
        <dbReference type="SAM" id="SignalP"/>
    </source>
</evidence>
<feature type="domain" description="Chitin-binding type-2" evidence="2">
    <location>
        <begin position="20"/>
        <end position="77"/>
    </location>
</feature>
<dbReference type="VEuPathDB" id="VectorBase:AFUN021668"/>
<proteinExistence type="predicted"/>
<protein>
    <submittedName>
        <fullName evidence="3">Chitin-binding type-2 domain-containing protein</fullName>
    </submittedName>
</protein>
<organism evidence="3">
    <name type="scientific">Anopheles funestus</name>
    <name type="common">African malaria mosquito</name>
    <dbReference type="NCBI Taxonomy" id="62324"/>
    <lineage>
        <taxon>Eukaryota</taxon>
        <taxon>Metazoa</taxon>
        <taxon>Ecdysozoa</taxon>
        <taxon>Arthropoda</taxon>
        <taxon>Hexapoda</taxon>
        <taxon>Insecta</taxon>
        <taxon>Pterygota</taxon>
        <taxon>Neoptera</taxon>
        <taxon>Endopterygota</taxon>
        <taxon>Diptera</taxon>
        <taxon>Nematocera</taxon>
        <taxon>Culicoidea</taxon>
        <taxon>Culicidae</taxon>
        <taxon>Anophelinae</taxon>
        <taxon>Anopheles</taxon>
    </lineage>
</organism>
<keyword evidence="1" id="KW-0732">Signal</keyword>
<dbReference type="EnsemblMetazoa" id="AFUN021668-RA">
    <property type="protein sequence ID" value="AFUN021668-PA"/>
    <property type="gene ID" value="AFUN021668"/>
</dbReference>